<evidence type="ECO:0000256" key="1">
    <source>
        <dbReference type="ARBA" id="ARBA00004742"/>
    </source>
</evidence>
<feature type="binding site" evidence="10">
    <location>
        <position position="319"/>
    </location>
    <ligand>
        <name>substrate</name>
    </ligand>
</feature>
<name>A0ABW3RNQ3_9SPHI</name>
<dbReference type="SUPFAM" id="SSF68923">
    <property type="entry name" value="PEP carboxykinase N-terminal domain"/>
    <property type="match status" value="1"/>
</dbReference>
<dbReference type="Gene3D" id="2.170.8.10">
    <property type="entry name" value="Phosphoenolpyruvate Carboxykinase, domain 2"/>
    <property type="match status" value="1"/>
</dbReference>
<dbReference type="GO" id="GO:0004612">
    <property type="term" value="F:phosphoenolpyruvate carboxykinase (ATP) activity"/>
    <property type="evidence" value="ECO:0007669"/>
    <property type="project" value="UniProtKB-EC"/>
</dbReference>
<dbReference type="HAMAP" id="MF_00453">
    <property type="entry name" value="PEPCK_ATP"/>
    <property type="match status" value="1"/>
</dbReference>
<evidence type="ECO:0000256" key="7">
    <source>
        <dbReference type="ARBA" id="ARBA00022840"/>
    </source>
</evidence>
<dbReference type="SUPFAM" id="SSF53795">
    <property type="entry name" value="PEP carboxykinase-like"/>
    <property type="match status" value="1"/>
</dbReference>
<feature type="binding site" evidence="10">
    <location>
        <position position="197"/>
    </location>
    <ligand>
        <name>Mn(2+)</name>
        <dbReference type="ChEBI" id="CHEBI:29035"/>
    </ligand>
</feature>
<dbReference type="Pfam" id="PF01293">
    <property type="entry name" value="PEPCK_ATP"/>
    <property type="match status" value="1"/>
</dbReference>
<feature type="binding site" evidence="10">
    <location>
        <position position="197"/>
    </location>
    <ligand>
        <name>ATP</name>
        <dbReference type="ChEBI" id="CHEBI:30616"/>
    </ligand>
</feature>
<evidence type="ECO:0000256" key="8">
    <source>
        <dbReference type="ARBA" id="ARBA00023239"/>
    </source>
</evidence>
<evidence type="ECO:0000256" key="6">
    <source>
        <dbReference type="ARBA" id="ARBA00022793"/>
    </source>
</evidence>
<feature type="binding site" evidence="10">
    <location>
        <position position="319"/>
    </location>
    <ligand>
        <name>ATP</name>
        <dbReference type="ChEBI" id="CHEBI:30616"/>
    </ligand>
</feature>
<dbReference type="InterPro" id="IPR008210">
    <property type="entry name" value="PEP_carboxykinase_N"/>
</dbReference>
<dbReference type="NCBIfam" id="TIGR00224">
    <property type="entry name" value="pckA"/>
    <property type="match status" value="1"/>
</dbReference>
<comment type="cofactor">
    <cofactor evidence="10">
        <name>Mn(2+)</name>
        <dbReference type="ChEBI" id="CHEBI:29035"/>
    </cofactor>
    <text evidence="10">Binds 1 Mn(2+) ion per subunit.</text>
</comment>
<feature type="binding site" evidence="10">
    <location>
        <position position="191"/>
    </location>
    <ligand>
        <name>substrate</name>
    </ligand>
</feature>
<dbReference type="PANTHER" id="PTHR30031">
    <property type="entry name" value="PHOSPHOENOLPYRUVATE CARBOXYKINASE ATP"/>
    <property type="match status" value="1"/>
</dbReference>
<comment type="subcellular location">
    <subcellularLocation>
        <location evidence="10">Cytoplasm</location>
    </subcellularLocation>
</comment>
<dbReference type="InterPro" id="IPR013035">
    <property type="entry name" value="PEP_carboxykinase_C"/>
</dbReference>
<feature type="binding site" evidence="10">
    <location>
        <position position="282"/>
    </location>
    <ligand>
        <name>ATP</name>
        <dbReference type="ChEBI" id="CHEBI:30616"/>
    </ligand>
</feature>
<feature type="binding site" evidence="10">
    <location>
        <position position="57"/>
    </location>
    <ligand>
        <name>substrate</name>
    </ligand>
</feature>
<evidence type="ECO:0000313" key="12">
    <source>
        <dbReference type="Proteomes" id="UP001597205"/>
    </source>
</evidence>
<comment type="function">
    <text evidence="10">Involved in the gluconeogenesis. Catalyzes the conversion of oxaloacetate (OAA) to phosphoenolpyruvate (PEP) through direct phosphoryl transfer between the nucleoside triphosphate and OAA.</text>
</comment>
<feature type="binding site" evidence="10">
    <location>
        <position position="217"/>
    </location>
    <ligand>
        <name>ATP</name>
        <dbReference type="ChEBI" id="CHEBI:30616"/>
    </ligand>
</feature>
<feature type="binding site" evidence="10">
    <location>
        <position position="217"/>
    </location>
    <ligand>
        <name>Mn(2+)</name>
        <dbReference type="ChEBI" id="CHEBI:29035"/>
    </ligand>
</feature>
<evidence type="ECO:0000256" key="9">
    <source>
        <dbReference type="ARBA" id="ARBA00047371"/>
    </source>
</evidence>
<evidence type="ECO:0000313" key="11">
    <source>
        <dbReference type="EMBL" id="MFD1166638.1"/>
    </source>
</evidence>
<keyword evidence="6 10" id="KW-0210">Decarboxylase</keyword>
<comment type="catalytic activity">
    <reaction evidence="9 10">
        <text>oxaloacetate + ATP = phosphoenolpyruvate + ADP + CO2</text>
        <dbReference type="Rhea" id="RHEA:18617"/>
        <dbReference type="ChEBI" id="CHEBI:16452"/>
        <dbReference type="ChEBI" id="CHEBI:16526"/>
        <dbReference type="ChEBI" id="CHEBI:30616"/>
        <dbReference type="ChEBI" id="CHEBI:58702"/>
        <dbReference type="ChEBI" id="CHEBI:456216"/>
        <dbReference type="EC" id="4.1.1.49"/>
    </reaction>
</comment>
<dbReference type="Gene3D" id="3.40.449.10">
    <property type="entry name" value="Phosphoenolpyruvate Carboxykinase, domain 1"/>
    <property type="match status" value="1"/>
</dbReference>
<feature type="binding site" evidence="10">
    <location>
        <position position="197"/>
    </location>
    <ligand>
        <name>substrate</name>
    </ligand>
</feature>
<accession>A0ABW3RNQ3</accession>
<dbReference type="InterPro" id="IPR001272">
    <property type="entry name" value="PEP_carboxykinase_ATP"/>
</dbReference>
<dbReference type="PANTHER" id="PTHR30031:SF0">
    <property type="entry name" value="PHOSPHOENOLPYRUVATE CARBOXYKINASE (ATP)"/>
    <property type="match status" value="1"/>
</dbReference>
<gene>
    <name evidence="10 11" type="primary">pckA</name>
    <name evidence="11" type="ORF">ACFQ2C_13570</name>
</gene>
<keyword evidence="10" id="KW-0963">Cytoplasm</keyword>
<feature type="binding site" evidence="10">
    <location>
        <begin position="233"/>
        <end position="241"/>
    </location>
    <ligand>
        <name>ATP</name>
        <dbReference type="ChEBI" id="CHEBI:30616"/>
    </ligand>
</feature>
<reference evidence="12" key="1">
    <citation type="journal article" date="2019" name="Int. J. Syst. Evol. Microbiol.">
        <title>The Global Catalogue of Microorganisms (GCM) 10K type strain sequencing project: providing services to taxonomists for standard genome sequencing and annotation.</title>
        <authorList>
            <consortium name="The Broad Institute Genomics Platform"/>
            <consortium name="The Broad Institute Genome Sequencing Center for Infectious Disease"/>
            <person name="Wu L."/>
            <person name="Ma J."/>
        </authorList>
    </citation>
    <scope>NUCLEOTIDE SEQUENCE [LARGE SCALE GENOMIC DNA]</scope>
    <source>
        <strain evidence="12">CCUG 52468</strain>
    </source>
</reference>
<dbReference type="RefSeq" id="WP_380897455.1">
    <property type="nucleotide sequence ID" value="NZ_JBHTKY010000021.1"/>
</dbReference>
<dbReference type="Gene3D" id="3.90.228.20">
    <property type="match status" value="1"/>
</dbReference>
<keyword evidence="12" id="KW-1185">Reference proteome</keyword>
<evidence type="ECO:0000256" key="3">
    <source>
        <dbReference type="ARBA" id="ARBA00012363"/>
    </source>
</evidence>
<evidence type="ECO:0000256" key="2">
    <source>
        <dbReference type="ARBA" id="ARBA00006052"/>
    </source>
</evidence>
<organism evidence="11 12">
    <name type="scientific">Sphingobacterium daejeonense</name>
    <dbReference type="NCBI Taxonomy" id="371142"/>
    <lineage>
        <taxon>Bacteria</taxon>
        <taxon>Pseudomonadati</taxon>
        <taxon>Bacteroidota</taxon>
        <taxon>Sphingobacteriia</taxon>
        <taxon>Sphingobacteriales</taxon>
        <taxon>Sphingobacteriaceae</taxon>
        <taxon>Sphingobacterium</taxon>
    </lineage>
</organism>
<comment type="pathway">
    <text evidence="1 10">Carbohydrate biosynthesis; gluconeogenesis.</text>
</comment>
<keyword evidence="5 10" id="KW-0547">Nucleotide-binding</keyword>
<dbReference type="EC" id="4.1.1.49" evidence="3 10"/>
<keyword evidence="7 10" id="KW-0067">ATP-binding</keyword>
<evidence type="ECO:0000256" key="5">
    <source>
        <dbReference type="ARBA" id="ARBA00022741"/>
    </source>
</evidence>
<comment type="caution">
    <text evidence="11">The sequence shown here is derived from an EMBL/GenBank/DDBJ whole genome shotgun (WGS) entry which is preliminary data.</text>
</comment>
<keyword evidence="8 10" id="KW-0456">Lyase</keyword>
<dbReference type="PIRSF" id="PIRSF006294">
    <property type="entry name" value="PEP_crbxkin"/>
    <property type="match status" value="1"/>
</dbReference>
<comment type="similarity">
    <text evidence="2 10">Belongs to the phosphoenolpyruvate carboxykinase (ATP) family.</text>
</comment>
<feature type="binding site" evidence="10">
    <location>
        <position position="254"/>
    </location>
    <ligand>
        <name>Mn(2+)</name>
        <dbReference type="ChEBI" id="CHEBI:29035"/>
    </ligand>
</feature>
<keyword evidence="4 10" id="KW-0312">Gluconeogenesis</keyword>
<feature type="binding site" evidence="10">
    <location>
        <position position="445"/>
    </location>
    <ligand>
        <name>ATP</name>
        <dbReference type="ChEBI" id="CHEBI:30616"/>
    </ligand>
</feature>
<evidence type="ECO:0000256" key="10">
    <source>
        <dbReference type="HAMAP-Rule" id="MF_00453"/>
    </source>
</evidence>
<keyword evidence="10" id="KW-0464">Manganese</keyword>
<protein>
    <recommendedName>
        <fullName evidence="3 10">Phosphoenolpyruvate carboxykinase (ATP)</fullName>
        <shortName evidence="10">PCK</shortName>
        <shortName evidence="10">PEP carboxykinase</shortName>
        <shortName evidence="10">PEPCK</shortName>
        <ecNumber evidence="3 10">4.1.1.49</ecNumber>
    </recommendedName>
</protein>
<evidence type="ECO:0000256" key="4">
    <source>
        <dbReference type="ARBA" id="ARBA00022432"/>
    </source>
</evidence>
<feature type="binding site" evidence="10">
    <location>
        <begin position="439"/>
        <end position="440"/>
    </location>
    <ligand>
        <name>ATP</name>
        <dbReference type="ChEBI" id="CHEBI:30616"/>
    </ligand>
</feature>
<sequence length="526" mass="58813">MTNLISNQLESLGVRPKGPIYFQLPVPELVEQAIKNQEAALTETGALSFKTGIFTGRSPESRFIVKDAETSENVNWGKVNKPMSIELFDLLLERVCLYLSTKPIYVRSVQACNHKNYAQNVLTVTQSPCQDIFVNNMFINVDVTKQKNIDWTVLAASNLKVDDYAELGLPTSHCVVLDLSRHIVIIIGTAYTGEIKKSIFSALNYYLPLKHDVLTMHCSANVGKQNDTALFFGLSGTGKTTLSADEGRLLIGDDEHGWTDNEVFNFEGGCYAKAIGLTQQHEPQIFNAIRFGSLLENVNFKSGTREADYEDSSITENMRASYPIEFLENVNPRGFGASPNHIFFLSADAFGVLPPISKLTAEQAMYYFINGYTAKVAGTEMGVKTPTATFSACFGAAFMPLHPMHYAEMLKKKLQENPNIQVWLVNTGWVAGPYGVGRRIQLKYTRQLIRSAMEGHIGEAGYEKHPIFDLQMPRECPEIPANLLNPKRVWDNPEAYEELAEKLKGMFDENYAQFIPKEEVVEKVLS</sequence>
<dbReference type="EMBL" id="JBHTKY010000021">
    <property type="protein sequence ID" value="MFD1166638.1"/>
    <property type="molecule type" value="Genomic_DNA"/>
</dbReference>
<dbReference type="Proteomes" id="UP001597205">
    <property type="component" value="Unassembled WGS sequence"/>
</dbReference>
<dbReference type="NCBIfam" id="NF006821">
    <property type="entry name" value="PRK09344.1-3"/>
    <property type="match status" value="1"/>
</dbReference>
<proteinExistence type="inferred from homology"/>
<dbReference type="NCBIfam" id="NF006820">
    <property type="entry name" value="PRK09344.1-2"/>
    <property type="match status" value="1"/>
</dbReference>
<keyword evidence="10" id="KW-0479">Metal-binding</keyword>